<dbReference type="EMBL" id="PCRP01000001">
    <property type="protein sequence ID" value="PIP24048.1"/>
    <property type="molecule type" value="Genomic_DNA"/>
</dbReference>
<dbReference type="InterPro" id="IPR013320">
    <property type="entry name" value="ConA-like_dom_sf"/>
</dbReference>
<dbReference type="Gene3D" id="2.60.120.200">
    <property type="match status" value="1"/>
</dbReference>
<organism evidence="1 2">
    <name type="scientific">Candidatus Nealsonbacteria bacterium CG23_combo_of_CG06-09_8_20_14_all_38_19</name>
    <dbReference type="NCBI Taxonomy" id="1974721"/>
    <lineage>
        <taxon>Bacteria</taxon>
        <taxon>Candidatus Nealsoniibacteriota</taxon>
    </lineage>
</organism>
<dbReference type="SUPFAM" id="SSF49899">
    <property type="entry name" value="Concanavalin A-like lectins/glucanases"/>
    <property type="match status" value="1"/>
</dbReference>
<feature type="non-terminal residue" evidence="1">
    <location>
        <position position="75"/>
    </location>
</feature>
<evidence type="ECO:0008006" key="3">
    <source>
        <dbReference type="Google" id="ProtNLM"/>
    </source>
</evidence>
<dbReference type="Proteomes" id="UP000230273">
    <property type="component" value="Unassembled WGS sequence"/>
</dbReference>
<gene>
    <name evidence="1" type="ORF">COX36_00025</name>
</gene>
<dbReference type="AlphaFoldDB" id="A0A2G9YXS2"/>
<reference evidence="1 2" key="1">
    <citation type="submission" date="2017-09" db="EMBL/GenBank/DDBJ databases">
        <title>Depth-based differentiation of microbial function through sediment-hosted aquifers and enrichment of novel symbionts in the deep terrestrial subsurface.</title>
        <authorList>
            <person name="Probst A.J."/>
            <person name="Ladd B."/>
            <person name="Jarett J.K."/>
            <person name="Geller-Mcgrath D.E."/>
            <person name="Sieber C.M."/>
            <person name="Emerson J.B."/>
            <person name="Anantharaman K."/>
            <person name="Thomas B.C."/>
            <person name="Malmstrom R."/>
            <person name="Stieglmeier M."/>
            <person name="Klingl A."/>
            <person name="Woyke T."/>
            <person name="Ryan C.M."/>
            <person name="Banfield J.F."/>
        </authorList>
    </citation>
    <scope>NUCLEOTIDE SEQUENCE [LARGE SCALE GENOMIC DNA]</scope>
    <source>
        <strain evidence="1">CG23_combo_of_CG06-09_8_20_14_all_38_19</strain>
    </source>
</reference>
<proteinExistence type="predicted"/>
<sequence length="75" mass="8008">MNALIWYGATSSVSQAFYANDLGTAANSVLVNTWTHVVATYDGTTRKIYLNGNLSISDTPTAPNVTANQSLYFGS</sequence>
<comment type="caution">
    <text evidence="1">The sequence shown here is derived from an EMBL/GenBank/DDBJ whole genome shotgun (WGS) entry which is preliminary data.</text>
</comment>
<dbReference type="Pfam" id="PF13385">
    <property type="entry name" value="Laminin_G_3"/>
    <property type="match status" value="1"/>
</dbReference>
<name>A0A2G9YXS2_9BACT</name>
<evidence type="ECO:0000313" key="2">
    <source>
        <dbReference type="Proteomes" id="UP000230273"/>
    </source>
</evidence>
<accession>A0A2G9YXS2</accession>
<evidence type="ECO:0000313" key="1">
    <source>
        <dbReference type="EMBL" id="PIP24048.1"/>
    </source>
</evidence>
<protein>
    <recommendedName>
        <fullName evidence="3">LamG-like jellyroll fold domain-containing protein</fullName>
    </recommendedName>
</protein>